<dbReference type="SUPFAM" id="SSF47413">
    <property type="entry name" value="lambda repressor-like DNA-binding domains"/>
    <property type="match status" value="1"/>
</dbReference>
<dbReference type="RefSeq" id="WP_166162005.1">
    <property type="nucleotide sequence ID" value="NZ_CP049740.1"/>
</dbReference>
<dbReference type="PANTHER" id="PTHR46558">
    <property type="entry name" value="TRACRIPTIONAL REGULATORY PROTEIN-RELATED-RELATED"/>
    <property type="match status" value="1"/>
</dbReference>
<dbReference type="KEGG" id="jar:G7057_05875"/>
<proteinExistence type="predicted"/>
<keyword evidence="4" id="KW-1185">Reference proteome</keyword>
<evidence type="ECO:0000313" key="4">
    <source>
        <dbReference type="Proteomes" id="UP000501451"/>
    </source>
</evidence>
<dbReference type="Proteomes" id="UP000501451">
    <property type="component" value="Chromosome"/>
</dbReference>
<protein>
    <submittedName>
        <fullName evidence="3">Helix-turn-helix domain-containing protein</fullName>
    </submittedName>
</protein>
<evidence type="ECO:0000259" key="2">
    <source>
        <dbReference type="PROSITE" id="PS50943"/>
    </source>
</evidence>
<dbReference type="AlphaFoldDB" id="A0A6G7K9W2"/>
<dbReference type="PROSITE" id="PS50943">
    <property type="entry name" value="HTH_CROC1"/>
    <property type="match status" value="1"/>
</dbReference>
<dbReference type="CDD" id="cd00093">
    <property type="entry name" value="HTH_XRE"/>
    <property type="match status" value="1"/>
</dbReference>
<evidence type="ECO:0000313" key="3">
    <source>
        <dbReference type="EMBL" id="QII82022.1"/>
    </source>
</evidence>
<dbReference type="Pfam" id="PF01381">
    <property type="entry name" value="HTH_3"/>
    <property type="match status" value="1"/>
</dbReference>
<dbReference type="GO" id="GO:0003677">
    <property type="term" value="F:DNA binding"/>
    <property type="evidence" value="ECO:0007669"/>
    <property type="project" value="UniProtKB-KW"/>
</dbReference>
<feature type="domain" description="HTH cro/C1-type" evidence="2">
    <location>
        <begin position="8"/>
        <end position="62"/>
    </location>
</feature>
<dbReference type="EMBL" id="CP049740">
    <property type="protein sequence ID" value="QII82022.1"/>
    <property type="molecule type" value="Genomic_DNA"/>
</dbReference>
<dbReference type="Gene3D" id="1.10.260.40">
    <property type="entry name" value="lambda repressor-like DNA-binding domains"/>
    <property type="match status" value="1"/>
</dbReference>
<accession>A0A6G7K9W2</accession>
<sequence>MTHFSEKIYQLRKEFSYSQEEVAERLQVSRQTISNWENGTAQPALDKAVELSNLFQVSLDELVGKIVGKSKPISPLLSDLVGQTITIFLVPSSDAWISVSRTEVTACEVIAVSEHSLKVIVSEKKQRIERVFMLRDIVGMKQEVV</sequence>
<keyword evidence="1" id="KW-0238">DNA-binding</keyword>
<gene>
    <name evidence="3" type="ORF">G7057_05875</name>
</gene>
<organism evidence="3 4">
    <name type="scientific">Jeotgalibaca arthritidis</name>
    <dbReference type="NCBI Taxonomy" id="1868794"/>
    <lineage>
        <taxon>Bacteria</taxon>
        <taxon>Bacillati</taxon>
        <taxon>Bacillota</taxon>
        <taxon>Bacilli</taxon>
        <taxon>Lactobacillales</taxon>
        <taxon>Carnobacteriaceae</taxon>
        <taxon>Jeotgalibaca</taxon>
    </lineage>
</organism>
<dbReference type="PANTHER" id="PTHR46558:SF13">
    <property type="entry name" value="HTH-TYPE TRANSCRIPTIONAL REGULATOR IMMR"/>
    <property type="match status" value="1"/>
</dbReference>
<dbReference type="InterPro" id="IPR001387">
    <property type="entry name" value="Cro/C1-type_HTH"/>
</dbReference>
<dbReference type="InterPro" id="IPR010982">
    <property type="entry name" value="Lambda_DNA-bd_dom_sf"/>
</dbReference>
<reference evidence="3 4" key="1">
    <citation type="journal article" date="2017" name="Int. J. Syst. Evol. Microbiol.">
        <title>Jeotgalibaca porci sp. nov. and Jeotgalibaca arthritidis sp. nov., isolated from pigs, and emended description of the genus Jeotgalibaca.</title>
        <authorList>
            <person name="Zamora L."/>
            <person name="Perez-Sancho M."/>
            <person name="Dominguez L."/>
            <person name="Fernandez-Garayzabal J.F."/>
            <person name="Vela A.I."/>
        </authorList>
    </citation>
    <scope>NUCLEOTIDE SEQUENCE [LARGE SCALE GENOMIC DNA]</scope>
    <source>
        <strain evidence="3 4">CECT 9157</strain>
    </source>
</reference>
<name>A0A6G7K9W2_9LACT</name>
<evidence type="ECO:0000256" key="1">
    <source>
        <dbReference type="ARBA" id="ARBA00023125"/>
    </source>
</evidence>
<dbReference type="SMART" id="SM00530">
    <property type="entry name" value="HTH_XRE"/>
    <property type="match status" value="1"/>
</dbReference>